<dbReference type="InterPro" id="IPR052571">
    <property type="entry name" value="Mt_RNA_Methyltransferase"/>
</dbReference>
<dbReference type="InterPro" id="IPR015324">
    <property type="entry name" value="Ribosomal_Rsm22-like"/>
</dbReference>
<keyword evidence="4" id="KW-0408">Iron</keyword>
<dbReference type="GO" id="GO:0046872">
    <property type="term" value="F:metal ion binding"/>
    <property type="evidence" value="ECO:0007669"/>
    <property type="project" value="UniProtKB-KW"/>
</dbReference>
<dbReference type="SUPFAM" id="SSF53335">
    <property type="entry name" value="S-adenosyl-L-methionine-dependent methyltransferases"/>
    <property type="match status" value="1"/>
</dbReference>
<reference evidence="9 10" key="1">
    <citation type="submission" date="2017-09" db="EMBL/GenBank/DDBJ databases">
        <title>WGS assembly of Aquilegia coerulea Goldsmith.</title>
        <authorList>
            <person name="Hodges S."/>
            <person name="Kramer E."/>
            <person name="Nordborg M."/>
            <person name="Tomkins J."/>
            <person name="Borevitz J."/>
            <person name="Derieg N."/>
            <person name="Yan J."/>
            <person name="Mihaltcheva S."/>
            <person name="Hayes R.D."/>
            <person name="Rokhsar D."/>
        </authorList>
    </citation>
    <scope>NUCLEOTIDE SEQUENCE [LARGE SCALE GENOMIC DNA]</scope>
    <source>
        <strain evidence="10">cv. Goldsmith</strain>
    </source>
</reference>
<dbReference type="Proteomes" id="UP000230069">
    <property type="component" value="Unassembled WGS sequence"/>
</dbReference>
<keyword evidence="6" id="KW-0496">Mitochondrion</keyword>
<evidence type="ECO:0000256" key="4">
    <source>
        <dbReference type="ARBA" id="ARBA00023004"/>
    </source>
</evidence>
<dbReference type="GO" id="GO:0051536">
    <property type="term" value="F:iron-sulfur cluster binding"/>
    <property type="evidence" value="ECO:0007669"/>
    <property type="project" value="UniProtKB-KW"/>
</dbReference>
<dbReference type="GO" id="GO:0005763">
    <property type="term" value="C:mitochondrial small ribosomal subunit"/>
    <property type="evidence" value="ECO:0007669"/>
    <property type="project" value="TreeGrafter"/>
</dbReference>
<evidence type="ECO:0000313" key="9">
    <source>
        <dbReference type="EMBL" id="PIA34795.1"/>
    </source>
</evidence>
<feature type="region of interest" description="Disordered" evidence="8">
    <location>
        <begin position="416"/>
        <end position="437"/>
    </location>
</feature>
<evidence type="ECO:0000256" key="6">
    <source>
        <dbReference type="ARBA" id="ARBA00023128"/>
    </source>
</evidence>
<protein>
    <recommendedName>
        <fullName evidence="11">Methyltransferase-like protein 17, mitochondrial</fullName>
    </recommendedName>
</protein>
<dbReference type="GO" id="GO:0006412">
    <property type="term" value="P:translation"/>
    <property type="evidence" value="ECO:0007669"/>
    <property type="project" value="InterPro"/>
</dbReference>
<dbReference type="OrthoDB" id="421327at2759"/>
<evidence type="ECO:0000256" key="5">
    <source>
        <dbReference type="ARBA" id="ARBA00023014"/>
    </source>
</evidence>
<evidence type="ECO:0000256" key="2">
    <source>
        <dbReference type="ARBA" id="ARBA00022723"/>
    </source>
</evidence>
<keyword evidence="3" id="KW-0809">Transit peptide</keyword>
<keyword evidence="5" id="KW-0411">Iron-sulfur</keyword>
<dbReference type="InParanoid" id="A0A2G5CU37"/>
<dbReference type="FunCoup" id="A0A2G5CU37">
    <property type="interactions" value="2579"/>
</dbReference>
<evidence type="ECO:0000256" key="1">
    <source>
        <dbReference type="ARBA" id="ARBA00004173"/>
    </source>
</evidence>
<dbReference type="PANTHER" id="PTHR13184:SF5">
    <property type="entry name" value="METHYLTRANSFERASE-LIKE PROTEIN 17, MITOCHONDRIAL"/>
    <property type="match status" value="1"/>
</dbReference>
<dbReference type="Gene3D" id="3.40.50.150">
    <property type="entry name" value="Vaccinia Virus protein VP39"/>
    <property type="match status" value="1"/>
</dbReference>
<dbReference type="EMBL" id="KZ305054">
    <property type="protein sequence ID" value="PIA34795.1"/>
    <property type="molecule type" value="Genomic_DNA"/>
</dbReference>
<dbReference type="GO" id="GO:0003735">
    <property type="term" value="F:structural constituent of ribosome"/>
    <property type="evidence" value="ECO:0007669"/>
    <property type="project" value="TreeGrafter"/>
</dbReference>
<dbReference type="STRING" id="218851.A0A2G5CU37"/>
<dbReference type="AlphaFoldDB" id="A0A2G5CU37"/>
<dbReference type="GO" id="GO:0008168">
    <property type="term" value="F:methyltransferase activity"/>
    <property type="evidence" value="ECO:0007669"/>
    <property type="project" value="InterPro"/>
</dbReference>
<comment type="function">
    <text evidence="7">Mitochondrial ribosome (mitoribosome) assembly factor. Binds at the interface of the head and body domains of the mitochondrial small ribosomal subunit (mt-SSU), occluding the mRNA channel and preventing compaction of the head domain towards the body. Probable inactive methyltransferase: retains the characteristic folding and ability to bind S-adenosyl-L-methionine, but it probably lost its methyltransferase activity.</text>
</comment>
<evidence type="ECO:0000256" key="3">
    <source>
        <dbReference type="ARBA" id="ARBA00022946"/>
    </source>
</evidence>
<sequence>MVASLIPETAKKVLFTTETLVSAAKQSQGCHVVPIRLRRAIKRYLREQENPNMRRKVLSLSQSFNKIKDANLLLTSSTSKELIDDPFKSMERAQRWKIKSAYGDIGFKYRDDQTIAYIASRMPAVYSACFRILKEVKRRLPDFAPKRVLDFGSGTGSVLWAVREVWPHSLETINLVEPSKSMQRVGQSLLHGLKDLPLIQSYDSLQTLMKDLNKSDRMHDLVMASYVLGEVPSLKDRITIVRQLWELTRDVLVLVEPGTPQGYSIIAQMRSHILWMEKRKCRKFKGVPDAASKDIVSLNKGPNGAYIVAPCPHDGACPLQNTGKYCHFVQRLQRTSSQRSYKRSKGVPLRGYEDEKFCYVALRKGQRPREPWPLDGMKFDTLKEQHAKRIPKPLEINYEDQVVTEDDDVQYKDDLVSEDEGVPHEDDPVSYDSDYIETDGMNDYEEEEEPAARADLGSGWGRIVYTPVRRGRQVAMNVCRSIKEDGSEGSFERVVVTQSENPALHKQARRSLWGDLWPLSSNDLQEFEPPKKSDG</sequence>
<comment type="subcellular location">
    <subcellularLocation>
        <location evidence="1">Mitochondrion</location>
    </subcellularLocation>
</comment>
<dbReference type="Pfam" id="PF09243">
    <property type="entry name" value="Rsm22"/>
    <property type="match status" value="2"/>
</dbReference>
<keyword evidence="10" id="KW-1185">Reference proteome</keyword>
<feature type="compositionally biased region" description="Basic and acidic residues" evidence="8">
    <location>
        <begin position="416"/>
        <end position="427"/>
    </location>
</feature>
<dbReference type="PANTHER" id="PTHR13184">
    <property type="entry name" value="37S RIBOSOMAL PROTEIN S22"/>
    <property type="match status" value="1"/>
</dbReference>
<evidence type="ECO:0000256" key="8">
    <source>
        <dbReference type="SAM" id="MobiDB-lite"/>
    </source>
</evidence>
<organism evidence="9 10">
    <name type="scientific">Aquilegia coerulea</name>
    <name type="common">Rocky mountain columbine</name>
    <dbReference type="NCBI Taxonomy" id="218851"/>
    <lineage>
        <taxon>Eukaryota</taxon>
        <taxon>Viridiplantae</taxon>
        <taxon>Streptophyta</taxon>
        <taxon>Embryophyta</taxon>
        <taxon>Tracheophyta</taxon>
        <taxon>Spermatophyta</taxon>
        <taxon>Magnoliopsida</taxon>
        <taxon>Ranunculales</taxon>
        <taxon>Ranunculaceae</taxon>
        <taxon>Thalictroideae</taxon>
        <taxon>Aquilegia</taxon>
    </lineage>
</organism>
<name>A0A2G5CU37_AQUCA</name>
<accession>A0A2G5CU37</accession>
<proteinExistence type="predicted"/>
<keyword evidence="2" id="KW-0479">Metal-binding</keyword>
<gene>
    <name evidence="9" type="ORF">AQUCO_03700221v1</name>
</gene>
<evidence type="ECO:0008006" key="11">
    <source>
        <dbReference type="Google" id="ProtNLM"/>
    </source>
</evidence>
<dbReference type="InterPro" id="IPR029063">
    <property type="entry name" value="SAM-dependent_MTases_sf"/>
</dbReference>
<evidence type="ECO:0000313" key="10">
    <source>
        <dbReference type="Proteomes" id="UP000230069"/>
    </source>
</evidence>
<evidence type="ECO:0000256" key="7">
    <source>
        <dbReference type="ARBA" id="ARBA00045681"/>
    </source>
</evidence>